<protein>
    <recommendedName>
        <fullName evidence="2">DUF6456 domain-containing protein</fullName>
    </recommendedName>
</protein>
<dbReference type="Proteomes" id="UP000196655">
    <property type="component" value="Unassembled WGS sequence"/>
</dbReference>
<evidence type="ECO:0000313" key="3">
    <source>
        <dbReference type="EMBL" id="OWJ68732.1"/>
    </source>
</evidence>
<dbReference type="Pfam" id="PF20057">
    <property type="entry name" value="DUF6456"/>
    <property type="match status" value="1"/>
</dbReference>
<evidence type="ECO:0000259" key="2">
    <source>
        <dbReference type="Pfam" id="PF20057"/>
    </source>
</evidence>
<feature type="compositionally biased region" description="Basic and acidic residues" evidence="1">
    <location>
        <begin position="19"/>
        <end position="28"/>
    </location>
</feature>
<name>A0A211ZTW9_9PROT</name>
<sequence length="195" mass="20620">MARHKIGCGRDAVAGPEAAARETPERARHAAGIVDRPTGTAIGAPTGRLVQAPIDRLAARGSISPRMHSAGQRLRGQFEIGVLGVQDRDGELPTGIRGTGMVLTPGEVQLETLRAYKSALRCLGAHVGAVVEAVCCHEQDVSAVAGRQGRHRDRVMGVLEDGLKTLADHYRLTGRDDPAPEKGERGPRPRAIGVP</sequence>
<dbReference type="AlphaFoldDB" id="A0A211ZTW9"/>
<gene>
    <name evidence="3" type="ORF">BWR60_03010</name>
</gene>
<feature type="compositionally biased region" description="Basic and acidic residues" evidence="1">
    <location>
        <begin position="172"/>
        <end position="187"/>
    </location>
</feature>
<proteinExistence type="predicted"/>
<organism evidence="3 4">
    <name type="scientific">Inquilinus limosus</name>
    <dbReference type="NCBI Taxonomy" id="171674"/>
    <lineage>
        <taxon>Bacteria</taxon>
        <taxon>Pseudomonadati</taxon>
        <taxon>Pseudomonadota</taxon>
        <taxon>Alphaproteobacteria</taxon>
        <taxon>Rhodospirillales</taxon>
        <taxon>Rhodospirillaceae</taxon>
        <taxon>Inquilinus</taxon>
    </lineage>
</organism>
<evidence type="ECO:0000313" key="4">
    <source>
        <dbReference type="Proteomes" id="UP000196655"/>
    </source>
</evidence>
<evidence type="ECO:0000256" key="1">
    <source>
        <dbReference type="SAM" id="MobiDB-lite"/>
    </source>
</evidence>
<dbReference type="RefSeq" id="WP_179221608.1">
    <property type="nucleotide sequence ID" value="NZ_NHON01000003.1"/>
</dbReference>
<feature type="region of interest" description="Disordered" evidence="1">
    <location>
        <begin position="1"/>
        <end position="28"/>
    </location>
</feature>
<keyword evidence="4" id="KW-1185">Reference proteome</keyword>
<feature type="domain" description="DUF6456" evidence="2">
    <location>
        <begin position="51"/>
        <end position="171"/>
    </location>
</feature>
<reference evidence="4" key="1">
    <citation type="submission" date="2017-05" db="EMBL/GenBank/DDBJ databases">
        <authorList>
            <person name="Macchi M."/>
            <person name="Festa S."/>
            <person name="Coppotelli B.M."/>
            <person name="Morelli I.S."/>
        </authorList>
    </citation>
    <scope>NUCLEOTIDE SEQUENCE [LARGE SCALE GENOMIC DNA]</scope>
    <source>
        <strain evidence="4">I</strain>
    </source>
</reference>
<dbReference type="InterPro" id="IPR045599">
    <property type="entry name" value="DUF6456"/>
</dbReference>
<comment type="caution">
    <text evidence="3">The sequence shown here is derived from an EMBL/GenBank/DDBJ whole genome shotgun (WGS) entry which is preliminary data.</text>
</comment>
<dbReference type="EMBL" id="NHON01000003">
    <property type="protein sequence ID" value="OWJ68732.1"/>
    <property type="molecule type" value="Genomic_DNA"/>
</dbReference>
<feature type="region of interest" description="Disordered" evidence="1">
    <location>
        <begin position="172"/>
        <end position="195"/>
    </location>
</feature>
<accession>A0A211ZTW9</accession>
<dbReference type="STRING" id="1122125.GCA_000423185_02948"/>